<name>A0A6J4VV37_9CYAN</name>
<evidence type="ECO:0008006" key="2">
    <source>
        <dbReference type="Google" id="ProtNLM"/>
    </source>
</evidence>
<organism evidence="1">
    <name type="scientific">uncultured Synechococcales cyanobacterium</name>
    <dbReference type="NCBI Taxonomy" id="1936017"/>
    <lineage>
        <taxon>Bacteria</taxon>
        <taxon>Bacillati</taxon>
        <taxon>Cyanobacteriota</taxon>
        <taxon>Cyanophyceae</taxon>
        <taxon>Synechococcales</taxon>
        <taxon>environmental samples</taxon>
    </lineage>
</organism>
<reference evidence="1" key="1">
    <citation type="submission" date="2020-02" db="EMBL/GenBank/DDBJ databases">
        <authorList>
            <person name="Meier V. D."/>
        </authorList>
    </citation>
    <scope>NUCLEOTIDE SEQUENCE</scope>
    <source>
        <strain evidence="1">AVDCRST_MAG81</strain>
    </source>
</reference>
<protein>
    <recommendedName>
        <fullName evidence="2">Cupin type-1 domain-containing protein</fullName>
    </recommendedName>
</protein>
<evidence type="ECO:0000313" key="1">
    <source>
        <dbReference type="EMBL" id="CAA9589257.1"/>
    </source>
</evidence>
<dbReference type="EMBL" id="CADCWO010000239">
    <property type="protein sequence ID" value="CAA9589257.1"/>
    <property type="molecule type" value="Genomic_DNA"/>
</dbReference>
<dbReference type="AlphaFoldDB" id="A0A6J4VV37"/>
<dbReference type="InterPro" id="IPR011051">
    <property type="entry name" value="RmlC_Cupin_sf"/>
</dbReference>
<proteinExistence type="predicted"/>
<dbReference type="SUPFAM" id="SSF51182">
    <property type="entry name" value="RmlC-like cupins"/>
    <property type="match status" value="1"/>
</dbReference>
<accession>A0A6J4VV37</accession>
<sequence length="85" mass="9406">MSKFDQDPKEIITVRSDIATQNPQQSPLIGISANTAGTKKISMILATIPPNITSEPHFHSNYETAIYFLKVASKLAMVENSNTLW</sequence>
<gene>
    <name evidence="1" type="ORF">AVDCRST_MAG81-4630</name>
</gene>